<name>A0A4P9WDA6_9FUNG</name>
<dbReference type="EMBL" id="KZ995443">
    <property type="protein sequence ID" value="RKO90661.1"/>
    <property type="molecule type" value="Genomic_DNA"/>
</dbReference>
<evidence type="ECO:0000313" key="3">
    <source>
        <dbReference type="Proteomes" id="UP000269721"/>
    </source>
</evidence>
<dbReference type="AlphaFoldDB" id="A0A4P9WDA6"/>
<evidence type="ECO:0000313" key="2">
    <source>
        <dbReference type="EMBL" id="RKO90661.1"/>
    </source>
</evidence>
<protein>
    <submittedName>
        <fullName evidence="2">Uncharacterized protein</fullName>
    </submittedName>
</protein>
<evidence type="ECO:0000256" key="1">
    <source>
        <dbReference type="SAM" id="MobiDB-lite"/>
    </source>
</evidence>
<organism evidence="2 3">
    <name type="scientific">Blyttiomyces helicus</name>
    <dbReference type="NCBI Taxonomy" id="388810"/>
    <lineage>
        <taxon>Eukaryota</taxon>
        <taxon>Fungi</taxon>
        <taxon>Fungi incertae sedis</taxon>
        <taxon>Chytridiomycota</taxon>
        <taxon>Chytridiomycota incertae sedis</taxon>
        <taxon>Chytridiomycetes</taxon>
        <taxon>Chytridiomycetes incertae sedis</taxon>
        <taxon>Blyttiomyces</taxon>
    </lineage>
</organism>
<feature type="compositionally biased region" description="Polar residues" evidence="1">
    <location>
        <begin position="285"/>
        <end position="298"/>
    </location>
</feature>
<keyword evidence="3" id="KW-1185">Reference proteome</keyword>
<dbReference type="Proteomes" id="UP000269721">
    <property type="component" value="Unassembled WGS sequence"/>
</dbReference>
<proteinExistence type="predicted"/>
<reference evidence="3" key="1">
    <citation type="journal article" date="2018" name="Nat. Microbiol.">
        <title>Leveraging single-cell genomics to expand the fungal tree of life.</title>
        <authorList>
            <person name="Ahrendt S.R."/>
            <person name="Quandt C.A."/>
            <person name="Ciobanu D."/>
            <person name="Clum A."/>
            <person name="Salamov A."/>
            <person name="Andreopoulos B."/>
            <person name="Cheng J.F."/>
            <person name="Woyke T."/>
            <person name="Pelin A."/>
            <person name="Henrissat B."/>
            <person name="Reynolds N.K."/>
            <person name="Benny G.L."/>
            <person name="Smith M.E."/>
            <person name="James T.Y."/>
            <person name="Grigoriev I.V."/>
        </authorList>
    </citation>
    <scope>NUCLEOTIDE SEQUENCE [LARGE SCALE GENOMIC DNA]</scope>
</reference>
<gene>
    <name evidence="2" type="ORF">BDK51DRAFT_27760</name>
</gene>
<feature type="region of interest" description="Disordered" evidence="1">
    <location>
        <begin position="285"/>
        <end position="304"/>
    </location>
</feature>
<sequence>MPFIYMVNSLGRNLSPTKGTKLFGDSLFPHPKELQFPTTSSGAPTLTHLPVGLILSAPSLEMINTNLKRLQGARDCFDSKSTYVMMSRTRSPKGLAVLPNANTHIFNLMPPKGNSIQRAIDNLLLIQPPTLERINKIGHNIDNITPPLLAIGALYPSREILALQLLTLVIDDMVHSDDKTPKMIRTILANRPHRQRPLALSSIQVILKKYRRTAPLQASALSKTKTTPLTHRSSWILPHPFSPSSTDPHILCANTPSRGWQPAASLLFFCLWLLMDARERQAGAVSQSNSLSPTSLQNPPSPPIPRCSCEANQATPLTSTPSGLIKFIMHEEDEEYNSPILLFFGRMGVVRDRVSKSRLVTMTRTIHRRRPKASWRCNDLGNGRVTPNASNFCSFGWHGTAVATARKT</sequence>
<accession>A0A4P9WDA6</accession>